<dbReference type="AlphaFoldDB" id="A0A6J6PEZ7"/>
<feature type="region of interest" description="Disordered" evidence="1">
    <location>
        <begin position="78"/>
        <end position="105"/>
    </location>
</feature>
<dbReference type="EMBL" id="CAEZXR010000071">
    <property type="protein sequence ID" value="CAB4698011.1"/>
    <property type="molecule type" value="Genomic_DNA"/>
</dbReference>
<reference evidence="2" key="1">
    <citation type="submission" date="2020-05" db="EMBL/GenBank/DDBJ databases">
        <authorList>
            <person name="Chiriac C."/>
            <person name="Salcher M."/>
            <person name="Ghai R."/>
            <person name="Kavagutti S V."/>
        </authorList>
    </citation>
    <scope>NUCLEOTIDE SEQUENCE</scope>
</reference>
<feature type="compositionally biased region" description="Low complexity" evidence="1">
    <location>
        <begin position="1"/>
        <end position="21"/>
    </location>
</feature>
<feature type="region of interest" description="Disordered" evidence="1">
    <location>
        <begin position="1"/>
        <end position="31"/>
    </location>
</feature>
<name>A0A6J6PEZ7_9ZZZZ</name>
<gene>
    <name evidence="2" type="ORF">UFOPK2579_00780</name>
</gene>
<protein>
    <submittedName>
        <fullName evidence="2">Unannotated protein</fullName>
    </submittedName>
</protein>
<proteinExistence type="predicted"/>
<evidence type="ECO:0000256" key="1">
    <source>
        <dbReference type="SAM" id="MobiDB-lite"/>
    </source>
</evidence>
<sequence length="105" mass="10751">MFAPSAAWSRSARIRAESAASTTTPSISGRAANMARSAIRSAASELLPGRSEESVRITVLAPSGTVGRLGVAAKELRPGAQAPAVASTRRENGAPKAPLRPTTRA</sequence>
<evidence type="ECO:0000313" key="2">
    <source>
        <dbReference type="EMBL" id="CAB4698011.1"/>
    </source>
</evidence>
<organism evidence="2">
    <name type="scientific">freshwater metagenome</name>
    <dbReference type="NCBI Taxonomy" id="449393"/>
    <lineage>
        <taxon>unclassified sequences</taxon>
        <taxon>metagenomes</taxon>
        <taxon>ecological metagenomes</taxon>
    </lineage>
</organism>
<accession>A0A6J6PEZ7</accession>